<evidence type="ECO:0000256" key="2">
    <source>
        <dbReference type="ARBA" id="ARBA00010596"/>
    </source>
</evidence>
<evidence type="ECO:0000313" key="9">
    <source>
        <dbReference type="EMBL" id="RSH82284.1"/>
    </source>
</evidence>
<dbReference type="InterPro" id="IPR006977">
    <property type="entry name" value="Yip1_dom"/>
</dbReference>
<evidence type="ECO:0000259" key="8">
    <source>
        <dbReference type="Pfam" id="PF04893"/>
    </source>
</evidence>
<feature type="transmembrane region" description="Helical" evidence="6">
    <location>
        <begin position="231"/>
        <end position="253"/>
    </location>
</feature>
<evidence type="ECO:0000313" key="10">
    <source>
        <dbReference type="Proteomes" id="UP000279259"/>
    </source>
</evidence>
<feature type="transmembrane region" description="Helical" evidence="6">
    <location>
        <begin position="173"/>
        <end position="193"/>
    </location>
</feature>
<evidence type="ECO:0000256" key="1">
    <source>
        <dbReference type="ARBA" id="ARBA00004141"/>
    </source>
</evidence>
<dbReference type="GO" id="GO:0048280">
    <property type="term" value="P:vesicle fusion with Golgi apparatus"/>
    <property type="evidence" value="ECO:0007669"/>
    <property type="project" value="TreeGrafter"/>
</dbReference>
<feature type="region of interest" description="Disordered" evidence="7">
    <location>
        <begin position="32"/>
        <end position="51"/>
    </location>
</feature>
<dbReference type="PANTHER" id="PTHR21236:SF2">
    <property type="entry name" value="PROTEIN YIPF"/>
    <property type="match status" value="1"/>
</dbReference>
<name>A0A427XTW2_9TREE</name>
<evidence type="ECO:0000256" key="3">
    <source>
        <dbReference type="ARBA" id="ARBA00022692"/>
    </source>
</evidence>
<proteinExistence type="inferred from homology"/>
<comment type="similarity">
    <text evidence="2 6">Belongs to the YIP1 family.</text>
</comment>
<dbReference type="EMBL" id="RSCD01000027">
    <property type="protein sequence ID" value="RSH82284.1"/>
    <property type="molecule type" value="Genomic_DNA"/>
</dbReference>
<keyword evidence="3 6" id="KW-0812">Transmembrane</keyword>
<dbReference type="InterPro" id="IPR045231">
    <property type="entry name" value="Yip1/4-like"/>
</dbReference>
<feature type="transmembrane region" description="Helical" evidence="6">
    <location>
        <begin position="260"/>
        <end position="279"/>
    </location>
</feature>
<dbReference type="PANTHER" id="PTHR21236">
    <property type="entry name" value="GOLGI MEMBRANE PROTEIN YIP1"/>
    <property type="match status" value="1"/>
</dbReference>
<gene>
    <name evidence="9" type="ORF">EHS25_005994</name>
</gene>
<accession>A0A427XTW2</accession>
<dbReference type="Proteomes" id="UP000279259">
    <property type="component" value="Unassembled WGS sequence"/>
</dbReference>
<dbReference type="Pfam" id="PF04893">
    <property type="entry name" value="Yip1"/>
    <property type="match status" value="1"/>
</dbReference>
<evidence type="ECO:0000256" key="5">
    <source>
        <dbReference type="ARBA" id="ARBA00023136"/>
    </source>
</evidence>
<feature type="domain" description="Yip1" evidence="8">
    <location>
        <begin position="133"/>
        <end position="275"/>
    </location>
</feature>
<feature type="compositionally biased region" description="Polar residues" evidence="7">
    <location>
        <begin position="32"/>
        <end position="45"/>
    </location>
</feature>
<dbReference type="GO" id="GO:0000139">
    <property type="term" value="C:Golgi membrane"/>
    <property type="evidence" value="ECO:0007669"/>
    <property type="project" value="UniProtKB-SubCell"/>
</dbReference>
<dbReference type="GO" id="GO:0005802">
    <property type="term" value="C:trans-Golgi network"/>
    <property type="evidence" value="ECO:0007669"/>
    <property type="project" value="TreeGrafter"/>
</dbReference>
<dbReference type="OrthoDB" id="440385at2759"/>
<organism evidence="9 10">
    <name type="scientific">Saitozyma podzolica</name>
    <dbReference type="NCBI Taxonomy" id="1890683"/>
    <lineage>
        <taxon>Eukaryota</taxon>
        <taxon>Fungi</taxon>
        <taxon>Dikarya</taxon>
        <taxon>Basidiomycota</taxon>
        <taxon>Agaricomycotina</taxon>
        <taxon>Tremellomycetes</taxon>
        <taxon>Tremellales</taxon>
        <taxon>Trimorphomycetaceae</taxon>
        <taxon>Saitozyma</taxon>
    </lineage>
</organism>
<dbReference type="GO" id="GO:0006888">
    <property type="term" value="P:endoplasmic reticulum to Golgi vesicle-mediated transport"/>
    <property type="evidence" value="ECO:0007669"/>
    <property type="project" value="InterPro"/>
</dbReference>
<comment type="caution">
    <text evidence="9">The sequence shown here is derived from an EMBL/GenBank/DDBJ whole genome shotgun (WGS) entry which is preliminary data.</text>
</comment>
<evidence type="ECO:0000256" key="6">
    <source>
        <dbReference type="RuleBase" id="RU361264"/>
    </source>
</evidence>
<feature type="transmembrane region" description="Helical" evidence="6">
    <location>
        <begin position="149"/>
        <end position="167"/>
    </location>
</feature>
<dbReference type="STRING" id="1890683.A0A427XTW2"/>
<protein>
    <recommendedName>
        <fullName evidence="6">Protein YIP</fullName>
    </recommendedName>
</protein>
<comment type="subcellular location">
    <subcellularLocation>
        <location evidence="6">Golgi apparatus membrane</location>
        <topology evidence="6">Multi-pass membrane protein</topology>
    </subcellularLocation>
    <subcellularLocation>
        <location evidence="1">Membrane</location>
        <topology evidence="1">Multi-pass membrane protein</topology>
    </subcellularLocation>
</comment>
<keyword evidence="5 6" id="KW-0472">Membrane</keyword>
<evidence type="ECO:0000256" key="4">
    <source>
        <dbReference type="ARBA" id="ARBA00022989"/>
    </source>
</evidence>
<feature type="transmembrane region" description="Helical" evidence="6">
    <location>
        <begin position="205"/>
        <end position="225"/>
    </location>
</feature>
<dbReference type="AlphaFoldDB" id="A0A427XTW2"/>
<keyword evidence="10" id="KW-1185">Reference proteome</keyword>
<keyword evidence="4 6" id="KW-1133">Transmembrane helix</keyword>
<reference evidence="9 10" key="1">
    <citation type="submission" date="2018-11" db="EMBL/GenBank/DDBJ databases">
        <title>Genome sequence of Saitozyma podzolica DSM 27192.</title>
        <authorList>
            <person name="Aliyu H."/>
            <person name="Gorte O."/>
            <person name="Ochsenreither K."/>
        </authorList>
    </citation>
    <scope>NUCLEOTIDE SEQUENCE [LARGE SCALE GENOMIC DNA]</scope>
    <source>
        <strain evidence="9 10">DSM 27192</strain>
    </source>
</reference>
<evidence type="ECO:0000256" key="7">
    <source>
        <dbReference type="SAM" id="MobiDB-lite"/>
    </source>
</evidence>
<sequence length="283" mass="29663">MSSHLFQNSYPQAQPYGSEPLAFFGSNPSGSSTSPYYPASRTSLEGNVGGGPSSYASGSMGNMGSMGSMGNMGNMGNMGSMGSMSGARLGGMMASEGRWWEAFGTGGFEGEPSLMEELGINPGHILQKSLTVLNPLSKVNAHIMDDADLAGPFVFCFAFAFVLLLSGKPQFSYIYGVGLLGTTAIYLLLNLMSDSGIDAYRTASVLGYCLLPMVGLGGIGMAVGIDHPIGYALAAVSIVWCTHSASAIFVACLRMDHQRLLVAYPVGLLYGCFALLSIFNVKK</sequence>